<protein>
    <recommendedName>
        <fullName evidence="3">HTH HARE-type domain-containing protein</fullName>
    </recommendedName>
</protein>
<accession>A0A5B8MX91</accession>
<name>A0A5B8MX91_9CHLO</name>
<dbReference type="PROSITE" id="PS51913">
    <property type="entry name" value="HTH_HARE"/>
    <property type="match status" value="1"/>
</dbReference>
<reference evidence="4 5" key="1">
    <citation type="submission" date="2018-07" db="EMBL/GenBank/DDBJ databases">
        <title>The complete nuclear genome of the prasinophyte Chloropicon primus (CCMP1205).</title>
        <authorList>
            <person name="Pombert J.-F."/>
            <person name="Otis C."/>
            <person name="Turmel M."/>
            <person name="Lemieux C."/>
        </authorList>
    </citation>
    <scope>NUCLEOTIDE SEQUENCE [LARGE SCALE GENOMIC DNA]</scope>
    <source>
        <strain evidence="4 5">CCMP1205</strain>
    </source>
</reference>
<evidence type="ECO:0000313" key="4">
    <source>
        <dbReference type="EMBL" id="QDZ24305.1"/>
    </source>
</evidence>
<evidence type="ECO:0000256" key="1">
    <source>
        <dbReference type="ARBA" id="ARBA00023163"/>
    </source>
</evidence>
<evidence type="ECO:0000259" key="3">
    <source>
        <dbReference type="PROSITE" id="PS51913"/>
    </source>
</evidence>
<evidence type="ECO:0000313" key="5">
    <source>
        <dbReference type="Proteomes" id="UP000316726"/>
    </source>
</evidence>
<dbReference type="Proteomes" id="UP000316726">
    <property type="component" value="Chromosome 13"/>
</dbReference>
<organism evidence="4 5">
    <name type="scientific">Chloropicon primus</name>
    <dbReference type="NCBI Taxonomy" id="1764295"/>
    <lineage>
        <taxon>Eukaryota</taxon>
        <taxon>Viridiplantae</taxon>
        <taxon>Chlorophyta</taxon>
        <taxon>Chloropicophyceae</taxon>
        <taxon>Chloropicales</taxon>
        <taxon>Chloropicaceae</taxon>
        <taxon>Chloropicon</taxon>
    </lineage>
</organism>
<evidence type="ECO:0000256" key="2">
    <source>
        <dbReference type="SAM" id="MobiDB-lite"/>
    </source>
</evidence>
<feature type="region of interest" description="Disordered" evidence="2">
    <location>
        <begin position="171"/>
        <end position="195"/>
    </location>
</feature>
<dbReference type="AlphaFoldDB" id="A0A5B8MX91"/>
<proteinExistence type="predicted"/>
<keyword evidence="1" id="KW-0804">Transcription</keyword>
<gene>
    <name evidence="4" type="ORF">A3770_13p68230</name>
</gene>
<sequence>MQTRIRYACRTTPSIARTAYGAYGIAKESLNGSNIQDAVRPSPLGDAISRVLEDQGGSLRVKEILAKILAKKLFVFRRKDGSVSNDPKKMRASVNTVCNKNPRFVRIALGTYAIAKECLNGATIDELNEEDSNAAANNNNNNNIMSSPYALVLREALESGLMTEEEYAEAVQEAQRVGSKSPEEKKEIEDYNEAF</sequence>
<feature type="domain" description="HTH HARE-type" evidence="3">
    <location>
        <begin position="42"/>
        <end position="117"/>
    </location>
</feature>
<dbReference type="GO" id="GO:0006355">
    <property type="term" value="P:regulation of DNA-templated transcription"/>
    <property type="evidence" value="ECO:0007669"/>
    <property type="project" value="InterPro"/>
</dbReference>
<dbReference type="EMBL" id="CP031046">
    <property type="protein sequence ID" value="QDZ24305.1"/>
    <property type="molecule type" value="Genomic_DNA"/>
</dbReference>
<dbReference type="InterPro" id="IPR007759">
    <property type="entry name" value="Asxl_HARE-HTH"/>
</dbReference>
<keyword evidence="5" id="KW-1185">Reference proteome</keyword>